<feature type="compositionally biased region" description="Pro residues" evidence="1">
    <location>
        <begin position="26"/>
        <end position="38"/>
    </location>
</feature>
<feature type="compositionally biased region" description="Basic and acidic residues" evidence="1">
    <location>
        <begin position="192"/>
        <end position="202"/>
    </location>
</feature>
<accession>A0A8H5JSK5</accession>
<evidence type="ECO:0000313" key="3">
    <source>
        <dbReference type="Proteomes" id="UP000582016"/>
    </source>
</evidence>
<reference evidence="2 3" key="1">
    <citation type="submission" date="2020-05" db="EMBL/GenBank/DDBJ databases">
        <title>Identification and distribution of gene clusters putatively required for synthesis of sphingolipid metabolism inhibitors in phylogenetically diverse species of the filamentous fungus Fusarium.</title>
        <authorList>
            <person name="Kim H.-S."/>
            <person name="Busman M."/>
            <person name="Brown D.W."/>
            <person name="Divon H."/>
            <person name="Uhlig S."/>
            <person name="Proctor R.H."/>
        </authorList>
    </citation>
    <scope>NUCLEOTIDE SEQUENCE [LARGE SCALE GENOMIC DNA]</scope>
    <source>
        <strain evidence="2 3">NRRL 13617</strain>
    </source>
</reference>
<comment type="caution">
    <text evidence="2">The sequence shown here is derived from an EMBL/GenBank/DDBJ whole genome shotgun (WGS) entry which is preliminary data.</text>
</comment>
<dbReference type="EMBL" id="JAAOAQ010000244">
    <property type="protein sequence ID" value="KAF5559931.1"/>
    <property type="molecule type" value="Genomic_DNA"/>
</dbReference>
<feature type="compositionally biased region" description="Basic and acidic residues" evidence="1">
    <location>
        <begin position="374"/>
        <end position="387"/>
    </location>
</feature>
<dbReference type="Proteomes" id="UP000582016">
    <property type="component" value="Unassembled WGS sequence"/>
</dbReference>
<keyword evidence="3" id="KW-1185">Reference proteome</keyword>
<dbReference type="OrthoDB" id="5374569at2759"/>
<evidence type="ECO:0000256" key="1">
    <source>
        <dbReference type="SAM" id="MobiDB-lite"/>
    </source>
</evidence>
<feature type="compositionally biased region" description="Low complexity" evidence="1">
    <location>
        <begin position="281"/>
        <end position="300"/>
    </location>
</feature>
<organism evidence="2 3">
    <name type="scientific">Fusarium phyllophilum</name>
    <dbReference type="NCBI Taxonomy" id="47803"/>
    <lineage>
        <taxon>Eukaryota</taxon>
        <taxon>Fungi</taxon>
        <taxon>Dikarya</taxon>
        <taxon>Ascomycota</taxon>
        <taxon>Pezizomycotina</taxon>
        <taxon>Sordariomycetes</taxon>
        <taxon>Hypocreomycetidae</taxon>
        <taxon>Hypocreales</taxon>
        <taxon>Nectriaceae</taxon>
        <taxon>Fusarium</taxon>
        <taxon>Fusarium fujikuroi species complex</taxon>
    </lineage>
</organism>
<feature type="compositionally biased region" description="Acidic residues" evidence="1">
    <location>
        <begin position="267"/>
        <end position="280"/>
    </location>
</feature>
<protein>
    <submittedName>
        <fullName evidence="2">Uncharacterized protein</fullName>
    </submittedName>
</protein>
<evidence type="ECO:0000313" key="2">
    <source>
        <dbReference type="EMBL" id="KAF5559931.1"/>
    </source>
</evidence>
<feature type="compositionally biased region" description="Basic and acidic residues" evidence="1">
    <location>
        <begin position="343"/>
        <end position="354"/>
    </location>
</feature>
<feature type="region of interest" description="Disordered" evidence="1">
    <location>
        <begin position="252"/>
        <end position="399"/>
    </location>
</feature>
<feature type="compositionally biased region" description="Polar residues" evidence="1">
    <location>
        <begin position="307"/>
        <end position="329"/>
    </location>
</feature>
<feature type="region of interest" description="Disordered" evidence="1">
    <location>
        <begin position="177"/>
        <end position="220"/>
    </location>
</feature>
<dbReference type="AlphaFoldDB" id="A0A8H5JSK5"/>
<sequence length="399" mass="44723">MGRKLPWKTSSTPSGPERKTSVKPESPLPTPSRAPRPGTPSASRKKPRRERVIEAEGIPNSTLSSKPQRNRQYHADATRSPSTSPPPEPPKERSISLSSSHSYQTLTKLRFMRPGLDHDDRYRIVEDEFVNMAHQFTLHIHTSEYNRLKNLAKHQNADTIREIERPVVGAPTLLTRHRQEDVRRNAKQRKLLGKDANEKKDSPYVGSSLQGLMESPRKEHKWISTTGLADTAATRASAGFNSQKISPLRLKEWSSSTLAKKRQIPLGDDDETDDGGDDLDLTTPSRTTVTKTARTTHTSSPAMPRSTPRTAFSTPRTLKSAMNTTSRPGSSVKRPTTAPGGSEARKITKSRDTQEDIDDDDPFGINKRRIQRQKSREQFRKTEEKTPSKPSLDDIPSFL</sequence>
<proteinExistence type="predicted"/>
<feature type="region of interest" description="Disordered" evidence="1">
    <location>
        <begin position="1"/>
        <end position="101"/>
    </location>
</feature>
<name>A0A8H5JSK5_9HYPO</name>
<gene>
    <name evidence="2" type="ORF">FPHYL_6837</name>
</gene>